<organism evidence="3 4">
    <name type="scientific">Tilletia indica</name>
    <dbReference type="NCBI Taxonomy" id="43049"/>
    <lineage>
        <taxon>Eukaryota</taxon>
        <taxon>Fungi</taxon>
        <taxon>Dikarya</taxon>
        <taxon>Basidiomycota</taxon>
        <taxon>Ustilaginomycotina</taxon>
        <taxon>Exobasidiomycetes</taxon>
        <taxon>Tilletiales</taxon>
        <taxon>Tilletiaceae</taxon>
        <taxon>Tilletia</taxon>
    </lineage>
</organism>
<keyword evidence="4" id="KW-1185">Reference proteome</keyword>
<dbReference type="InterPro" id="IPR000504">
    <property type="entry name" value="RRM_dom"/>
</dbReference>
<dbReference type="EMBL" id="LWDF02001049">
    <property type="protein sequence ID" value="KAE8240571.1"/>
    <property type="molecule type" value="Genomic_DNA"/>
</dbReference>
<sequence>MEERHRIAISVSRKDTAGANDNGVTSDIFVGGLGRATEASLRNYMSQFGNMADCRIVHDLTTRLSRGLGFITFQDPNVAN</sequence>
<dbReference type="Pfam" id="PF00076">
    <property type="entry name" value="RRM_1"/>
    <property type="match status" value="1"/>
</dbReference>
<comment type="caution">
    <text evidence="3">The sequence shown here is derived from an EMBL/GenBank/DDBJ whole genome shotgun (WGS) entry which is preliminary data.</text>
</comment>
<dbReference type="AlphaFoldDB" id="A0A177T5P7"/>
<dbReference type="PROSITE" id="PS50102">
    <property type="entry name" value="RRM"/>
    <property type="match status" value="1"/>
</dbReference>
<dbReference type="InterPro" id="IPR035979">
    <property type="entry name" value="RBD_domain_sf"/>
</dbReference>
<evidence type="ECO:0000256" key="2">
    <source>
        <dbReference type="ARBA" id="ARBA00023242"/>
    </source>
</evidence>
<dbReference type="GO" id="GO:0010468">
    <property type="term" value="P:regulation of gene expression"/>
    <property type="evidence" value="ECO:0007669"/>
    <property type="project" value="TreeGrafter"/>
</dbReference>
<evidence type="ECO:0000313" key="4">
    <source>
        <dbReference type="Proteomes" id="UP000077521"/>
    </source>
</evidence>
<gene>
    <name evidence="3" type="ORF">A4X13_0g7725</name>
</gene>
<dbReference type="GO" id="GO:0005654">
    <property type="term" value="C:nucleoplasm"/>
    <property type="evidence" value="ECO:0007669"/>
    <property type="project" value="TreeGrafter"/>
</dbReference>
<dbReference type="Proteomes" id="UP000077521">
    <property type="component" value="Unassembled WGS sequence"/>
</dbReference>
<evidence type="ECO:0000256" key="1">
    <source>
        <dbReference type="ARBA" id="ARBA00004123"/>
    </source>
</evidence>
<protein>
    <submittedName>
        <fullName evidence="3">Uncharacterized protein</fullName>
    </submittedName>
</protein>
<name>A0A177T5P7_9BASI</name>
<dbReference type="GO" id="GO:0000785">
    <property type="term" value="C:chromatin"/>
    <property type="evidence" value="ECO:0007669"/>
    <property type="project" value="TreeGrafter"/>
</dbReference>
<comment type="subcellular location">
    <subcellularLocation>
        <location evidence="1">Nucleus</location>
    </subcellularLocation>
</comment>
<dbReference type="InterPro" id="IPR012677">
    <property type="entry name" value="Nucleotide-bd_a/b_plait_sf"/>
</dbReference>
<dbReference type="GO" id="GO:0003723">
    <property type="term" value="F:RNA binding"/>
    <property type="evidence" value="ECO:0007669"/>
    <property type="project" value="UniProtKB-UniRule"/>
</dbReference>
<reference evidence="3" key="1">
    <citation type="submission" date="2016-04" db="EMBL/GenBank/DDBJ databases">
        <authorList>
            <person name="Nguyen H.D."/>
            <person name="Samba Siva P."/>
            <person name="Cullis J."/>
            <person name="Levesque C.A."/>
            <person name="Hambleton S."/>
        </authorList>
    </citation>
    <scope>NUCLEOTIDE SEQUENCE</scope>
    <source>
        <strain evidence="3">DAOMC 236416</strain>
    </source>
</reference>
<accession>A0A177T5P7</accession>
<proteinExistence type="predicted"/>
<evidence type="ECO:0000313" key="3">
    <source>
        <dbReference type="EMBL" id="KAE8240571.1"/>
    </source>
</evidence>
<keyword evidence="2" id="KW-0539">Nucleus</keyword>
<dbReference type="PANTHER" id="PTHR48033">
    <property type="entry name" value="RNA-BINDING (RRM/RBD/RNP MOTIFS) FAMILY PROTEIN"/>
    <property type="match status" value="1"/>
</dbReference>
<dbReference type="Gene3D" id="3.30.70.330">
    <property type="match status" value="1"/>
</dbReference>
<dbReference type="PANTHER" id="PTHR48033:SF10">
    <property type="entry name" value="RNA-BINDING PROTEIN SQUID"/>
    <property type="match status" value="1"/>
</dbReference>
<reference evidence="3" key="2">
    <citation type="journal article" date="2019" name="IMA Fungus">
        <title>Genome sequencing and comparison of five Tilletia species to identify candidate genes for the detection of regulated species infecting wheat.</title>
        <authorList>
            <person name="Nguyen H.D.T."/>
            <person name="Sultana T."/>
            <person name="Kesanakurti P."/>
            <person name="Hambleton S."/>
        </authorList>
    </citation>
    <scope>NUCLEOTIDE SEQUENCE</scope>
    <source>
        <strain evidence="3">DAOMC 236416</strain>
    </source>
</reference>
<dbReference type="SUPFAM" id="SSF54928">
    <property type="entry name" value="RNA-binding domain, RBD"/>
    <property type="match status" value="1"/>
</dbReference>